<organism evidence="7 8">
    <name type="scientific">Glaciimonas immobilis</name>
    <dbReference type="NCBI Taxonomy" id="728004"/>
    <lineage>
        <taxon>Bacteria</taxon>
        <taxon>Pseudomonadati</taxon>
        <taxon>Pseudomonadota</taxon>
        <taxon>Betaproteobacteria</taxon>
        <taxon>Burkholderiales</taxon>
        <taxon>Oxalobacteraceae</taxon>
        <taxon>Glaciimonas</taxon>
    </lineage>
</organism>
<keyword evidence="5" id="KW-0812">Transmembrane</keyword>
<dbReference type="PROSITE" id="PS51007">
    <property type="entry name" value="CYTC"/>
    <property type="match status" value="1"/>
</dbReference>
<evidence type="ECO:0000256" key="4">
    <source>
        <dbReference type="PROSITE-ProRule" id="PRU00433"/>
    </source>
</evidence>
<feature type="transmembrane region" description="Helical" evidence="5">
    <location>
        <begin position="232"/>
        <end position="251"/>
    </location>
</feature>
<evidence type="ECO:0000256" key="1">
    <source>
        <dbReference type="ARBA" id="ARBA00022617"/>
    </source>
</evidence>
<keyword evidence="5" id="KW-1133">Transmembrane helix</keyword>
<dbReference type="GO" id="GO:0020037">
    <property type="term" value="F:heme binding"/>
    <property type="evidence" value="ECO:0007669"/>
    <property type="project" value="InterPro"/>
</dbReference>
<feature type="transmembrane region" description="Helical" evidence="5">
    <location>
        <begin position="93"/>
        <end position="111"/>
    </location>
</feature>
<feature type="transmembrane region" description="Helical" evidence="5">
    <location>
        <begin position="123"/>
        <end position="145"/>
    </location>
</feature>
<dbReference type="InterPro" id="IPR009056">
    <property type="entry name" value="Cyt_c-like_dom"/>
</dbReference>
<feature type="transmembrane region" description="Helical" evidence="5">
    <location>
        <begin position="20"/>
        <end position="38"/>
    </location>
</feature>
<dbReference type="InterPro" id="IPR036909">
    <property type="entry name" value="Cyt_c-like_dom_sf"/>
</dbReference>
<reference evidence="7 8" key="1">
    <citation type="submission" date="2020-08" db="EMBL/GenBank/DDBJ databases">
        <title>Genomic Encyclopedia of Type Strains, Phase IV (KMG-IV): sequencing the most valuable type-strain genomes for metagenomic binning, comparative biology and taxonomic classification.</title>
        <authorList>
            <person name="Goeker M."/>
        </authorList>
    </citation>
    <scope>NUCLEOTIDE SEQUENCE [LARGE SCALE GENOMIC DNA]</scope>
    <source>
        <strain evidence="7 8">DSM 23240</strain>
    </source>
</reference>
<feature type="transmembrane region" description="Helical" evidence="5">
    <location>
        <begin position="183"/>
        <end position="203"/>
    </location>
</feature>
<keyword evidence="2 4" id="KW-0479">Metal-binding</keyword>
<feature type="domain" description="Cytochrome c" evidence="6">
    <location>
        <begin position="334"/>
        <end position="416"/>
    </location>
</feature>
<evidence type="ECO:0000259" key="6">
    <source>
        <dbReference type="PROSITE" id="PS51007"/>
    </source>
</evidence>
<keyword evidence="5" id="KW-0472">Membrane</keyword>
<accession>A0A840RUD1</accession>
<protein>
    <submittedName>
        <fullName evidence="7">Putative membrane protein</fullName>
    </submittedName>
</protein>
<dbReference type="GO" id="GO:0046872">
    <property type="term" value="F:metal ion binding"/>
    <property type="evidence" value="ECO:0007669"/>
    <property type="project" value="UniProtKB-KW"/>
</dbReference>
<dbReference type="Proteomes" id="UP000571084">
    <property type="component" value="Unassembled WGS sequence"/>
</dbReference>
<evidence type="ECO:0000313" key="8">
    <source>
        <dbReference type="Proteomes" id="UP000571084"/>
    </source>
</evidence>
<dbReference type="GO" id="GO:0009055">
    <property type="term" value="F:electron transfer activity"/>
    <property type="evidence" value="ECO:0007669"/>
    <property type="project" value="InterPro"/>
</dbReference>
<dbReference type="SUPFAM" id="SSF46626">
    <property type="entry name" value="Cytochrome c"/>
    <property type="match status" value="1"/>
</dbReference>
<evidence type="ECO:0000256" key="3">
    <source>
        <dbReference type="ARBA" id="ARBA00023004"/>
    </source>
</evidence>
<feature type="transmembrane region" description="Helical" evidence="5">
    <location>
        <begin position="285"/>
        <end position="305"/>
    </location>
</feature>
<feature type="transmembrane region" description="Helical" evidence="5">
    <location>
        <begin position="157"/>
        <end position="177"/>
    </location>
</feature>
<keyword evidence="1 4" id="KW-0349">Heme</keyword>
<proteinExistence type="predicted"/>
<gene>
    <name evidence="7" type="ORF">HNR39_002341</name>
</gene>
<dbReference type="RefSeq" id="WP_168051933.1">
    <property type="nucleotide sequence ID" value="NZ_JAAOZT010000001.1"/>
</dbReference>
<sequence length="417" mass="45474">MDSMLVSYGVEWLNLLVRWLHLIVGIAWIGASFYFVWLDNSIRPPKPGSDLANKGVSGELWAVHGGGFYNPQKYLVAPAELPAELHWFKWEAYATWLSGFAMLFIVYYFNASAMMINKDVADLSTWQAIGVGLGTLVIGWTVYDLLCRSPLGKRDGLLGLVMYLFIVAAAYVLSHLLSGRAAYIHVGAMIGTMMVGNVLMVIIPGQRKLVEAMRIGQSPDPKYGKQAKQRSVHNNYFTLPVLFIMISNHYAMTYSHAYNWLVLAAIIAAGALIRHFFNLRHAGRVSWGFPAAGVAILVVVAIVIAPRPIPAPVASVTQAATGSVNATAANEPVADMAHVQAIITQRCVECHAAQPTQPGFATAPAGVMLQTPELIRQHADKIYQQAVQLKAMPLGNMTNITDAERAVIGAWYQAGAK</sequence>
<evidence type="ECO:0000256" key="5">
    <source>
        <dbReference type="SAM" id="Phobius"/>
    </source>
</evidence>
<dbReference type="AlphaFoldDB" id="A0A840RUD1"/>
<feature type="transmembrane region" description="Helical" evidence="5">
    <location>
        <begin position="257"/>
        <end position="273"/>
    </location>
</feature>
<dbReference type="Pfam" id="PF06181">
    <property type="entry name" value="Urate_ox_N"/>
    <property type="match status" value="1"/>
</dbReference>
<name>A0A840RUD1_9BURK</name>
<dbReference type="EMBL" id="JACHHQ010000004">
    <property type="protein sequence ID" value="MBB5200506.1"/>
    <property type="molecule type" value="Genomic_DNA"/>
</dbReference>
<evidence type="ECO:0000313" key="7">
    <source>
        <dbReference type="EMBL" id="MBB5200506.1"/>
    </source>
</evidence>
<keyword evidence="3 4" id="KW-0408">Iron</keyword>
<dbReference type="InterPro" id="IPR010389">
    <property type="entry name" value="Urate_ox_N"/>
</dbReference>
<comment type="caution">
    <text evidence="7">The sequence shown here is derived from an EMBL/GenBank/DDBJ whole genome shotgun (WGS) entry which is preliminary data.</text>
</comment>
<keyword evidence="8" id="KW-1185">Reference proteome</keyword>
<evidence type="ECO:0000256" key="2">
    <source>
        <dbReference type="ARBA" id="ARBA00022723"/>
    </source>
</evidence>